<feature type="transmembrane region" description="Helical" evidence="1">
    <location>
        <begin position="6"/>
        <end position="26"/>
    </location>
</feature>
<evidence type="ECO:0000256" key="1">
    <source>
        <dbReference type="SAM" id="Phobius"/>
    </source>
</evidence>
<protein>
    <submittedName>
        <fullName evidence="2">Uncharacterized protein</fullName>
    </submittedName>
</protein>
<comment type="caution">
    <text evidence="2">The sequence shown here is derived from an EMBL/GenBank/DDBJ whole genome shotgun (WGS) entry which is preliminary data.</text>
</comment>
<evidence type="ECO:0000313" key="3">
    <source>
        <dbReference type="Proteomes" id="UP000324831"/>
    </source>
</evidence>
<accession>A0A478FRJ1</accession>
<keyword evidence="1" id="KW-1133">Transmembrane helix</keyword>
<organism evidence="2 3">
    <name type="scientific">Candidatus Mycoplasma haematohominis</name>
    <dbReference type="NCBI Taxonomy" id="1494318"/>
    <lineage>
        <taxon>Bacteria</taxon>
        <taxon>Bacillati</taxon>
        <taxon>Mycoplasmatota</taxon>
        <taxon>Mollicutes</taxon>
        <taxon>Mycoplasmataceae</taxon>
        <taxon>Mycoplasma</taxon>
    </lineage>
</organism>
<sequence>MDPIKVAIAGGGVALAIGGGIGISMISSSPWTLEQALDNDKIAQSEKTNYTDGSKLSVFGDNKKVLVADIEENESWWNARYKEKLEKLKDKTTNRASSSEFLAVNKGYSSDEGDVLTALNKVCDASYKKEKTEFNGAEGSSNKVKYREDIGKFCTLKGTEVLQIE</sequence>
<keyword evidence="1" id="KW-0472">Membrane</keyword>
<evidence type="ECO:0000313" key="2">
    <source>
        <dbReference type="EMBL" id="GCE63664.1"/>
    </source>
</evidence>
<dbReference type="Proteomes" id="UP000324831">
    <property type="component" value="Unassembled WGS sequence"/>
</dbReference>
<proteinExistence type="predicted"/>
<reference evidence="2 3" key="1">
    <citation type="submission" date="2019-01" db="EMBL/GenBank/DDBJ databases">
        <title>Draft genome sequences of Candidatus Mycoplasma haemohominis SWG34-3 identified from a patient with pyrexia, anemia and liver dysfunction.</title>
        <authorList>
            <person name="Sekizuka T."/>
            <person name="Hattori N."/>
            <person name="Katano H."/>
            <person name="Takuma T."/>
            <person name="Ito T."/>
            <person name="Arai N."/>
            <person name="Yanai R."/>
            <person name="Ishii S."/>
            <person name="Miura Y."/>
            <person name="Tokunaga T."/>
            <person name="Watanabe H."/>
            <person name="Nomura N."/>
            <person name="Eguchi J."/>
            <person name="Arai T."/>
            <person name="Hasegawa H."/>
            <person name="Nakamaki T."/>
            <person name="Wakita T."/>
            <person name="Niki Y."/>
            <person name="Kuroda M."/>
        </authorList>
    </citation>
    <scope>NUCLEOTIDE SEQUENCE [LARGE SCALE GENOMIC DNA]</scope>
    <source>
        <strain evidence="2">SWG34-3</strain>
    </source>
</reference>
<dbReference type="RefSeq" id="WP_216083346.1">
    <property type="nucleotide sequence ID" value="NZ_CACTIB010000021.1"/>
</dbReference>
<dbReference type="EMBL" id="BIMN01000003">
    <property type="protein sequence ID" value="GCE63664.1"/>
    <property type="molecule type" value="Genomic_DNA"/>
</dbReference>
<dbReference type="AlphaFoldDB" id="A0A478FRJ1"/>
<gene>
    <name evidence="2" type="ORF">MHSWG343_06640</name>
</gene>
<name>A0A478FRJ1_9MOLU</name>
<keyword evidence="1" id="KW-0812">Transmembrane</keyword>